<dbReference type="AlphaFoldDB" id="A0AA38BN12"/>
<name>A0AA38BN12_TAXCH</name>
<gene>
    <name evidence="1" type="ORF">KI387_031912</name>
</gene>
<dbReference type="EMBL" id="JAHRHJ020003813">
    <property type="protein sequence ID" value="KAH9287795.1"/>
    <property type="molecule type" value="Genomic_DNA"/>
</dbReference>
<evidence type="ECO:0000313" key="1">
    <source>
        <dbReference type="EMBL" id="KAH9287795.1"/>
    </source>
</evidence>
<proteinExistence type="predicted"/>
<reference evidence="1 2" key="1">
    <citation type="journal article" date="2021" name="Nat. Plants">
        <title>The Taxus genome provides insights into paclitaxel biosynthesis.</title>
        <authorList>
            <person name="Xiong X."/>
            <person name="Gou J."/>
            <person name="Liao Q."/>
            <person name="Li Y."/>
            <person name="Zhou Q."/>
            <person name="Bi G."/>
            <person name="Li C."/>
            <person name="Du R."/>
            <person name="Wang X."/>
            <person name="Sun T."/>
            <person name="Guo L."/>
            <person name="Liang H."/>
            <person name="Lu P."/>
            <person name="Wu Y."/>
            <person name="Zhang Z."/>
            <person name="Ro D.K."/>
            <person name="Shang Y."/>
            <person name="Huang S."/>
            <person name="Yan J."/>
        </authorList>
    </citation>
    <scope>NUCLEOTIDE SEQUENCE [LARGE SCALE GENOMIC DNA]</scope>
    <source>
        <strain evidence="1">Ta-2019</strain>
    </source>
</reference>
<sequence>MRTELKVAGNGTARNFCPDLHNRMQQDLDHFLITKIPVGRGESMRCAELDR</sequence>
<feature type="non-terminal residue" evidence="1">
    <location>
        <position position="51"/>
    </location>
</feature>
<dbReference type="Proteomes" id="UP000824469">
    <property type="component" value="Unassembled WGS sequence"/>
</dbReference>
<evidence type="ECO:0000313" key="2">
    <source>
        <dbReference type="Proteomes" id="UP000824469"/>
    </source>
</evidence>
<keyword evidence="2" id="KW-1185">Reference proteome</keyword>
<protein>
    <submittedName>
        <fullName evidence="1">Uncharacterized protein</fullName>
    </submittedName>
</protein>
<accession>A0AA38BN12</accession>
<organism evidence="1 2">
    <name type="scientific">Taxus chinensis</name>
    <name type="common">Chinese yew</name>
    <name type="synonym">Taxus wallichiana var. chinensis</name>
    <dbReference type="NCBI Taxonomy" id="29808"/>
    <lineage>
        <taxon>Eukaryota</taxon>
        <taxon>Viridiplantae</taxon>
        <taxon>Streptophyta</taxon>
        <taxon>Embryophyta</taxon>
        <taxon>Tracheophyta</taxon>
        <taxon>Spermatophyta</taxon>
        <taxon>Pinopsida</taxon>
        <taxon>Pinidae</taxon>
        <taxon>Conifers II</taxon>
        <taxon>Cupressales</taxon>
        <taxon>Taxaceae</taxon>
        <taxon>Taxus</taxon>
    </lineage>
</organism>
<comment type="caution">
    <text evidence="1">The sequence shown here is derived from an EMBL/GenBank/DDBJ whole genome shotgun (WGS) entry which is preliminary data.</text>
</comment>